<dbReference type="EMBL" id="JYDP01006284">
    <property type="protein sequence ID" value="KRY84696.1"/>
    <property type="molecule type" value="Genomic_DNA"/>
</dbReference>
<gene>
    <name evidence="1" type="ORF">T11_8460</name>
</gene>
<reference evidence="1 2" key="1">
    <citation type="submission" date="2015-01" db="EMBL/GenBank/DDBJ databases">
        <title>Evolution of Trichinella species and genotypes.</title>
        <authorList>
            <person name="Korhonen P.K."/>
            <person name="Edoardo P."/>
            <person name="Giuseppe L.R."/>
            <person name="Gasser R.B."/>
        </authorList>
    </citation>
    <scope>NUCLEOTIDE SEQUENCE [LARGE SCALE GENOMIC DNA]</scope>
    <source>
        <strain evidence="1">ISS1029</strain>
    </source>
</reference>
<dbReference type="Proteomes" id="UP000055024">
    <property type="component" value="Unassembled WGS sequence"/>
</dbReference>
<evidence type="ECO:0000313" key="2">
    <source>
        <dbReference type="Proteomes" id="UP000055024"/>
    </source>
</evidence>
<keyword evidence="2" id="KW-1185">Reference proteome</keyword>
<evidence type="ECO:0000313" key="1">
    <source>
        <dbReference type="EMBL" id="KRY84696.1"/>
    </source>
</evidence>
<protein>
    <submittedName>
        <fullName evidence="1">Uncharacterized protein</fullName>
    </submittedName>
</protein>
<proteinExistence type="predicted"/>
<comment type="caution">
    <text evidence="1">The sequence shown here is derived from an EMBL/GenBank/DDBJ whole genome shotgun (WGS) entry which is preliminary data.</text>
</comment>
<accession>A0A0V1FF84</accession>
<dbReference type="AlphaFoldDB" id="A0A0V1FF84"/>
<organism evidence="1 2">
    <name type="scientific">Trichinella zimbabwensis</name>
    <dbReference type="NCBI Taxonomy" id="268475"/>
    <lineage>
        <taxon>Eukaryota</taxon>
        <taxon>Metazoa</taxon>
        <taxon>Ecdysozoa</taxon>
        <taxon>Nematoda</taxon>
        <taxon>Enoplea</taxon>
        <taxon>Dorylaimia</taxon>
        <taxon>Trichinellida</taxon>
        <taxon>Trichinellidae</taxon>
        <taxon>Trichinella</taxon>
    </lineage>
</organism>
<name>A0A0V1FF84_9BILA</name>
<sequence>MLHLLKNTLPGSVLRKLQTCTFPIEGSKLEY</sequence>